<organism evidence="1 2">
    <name type="scientific">Paenibacillus amylolyticus</name>
    <dbReference type="NCBI Taxonomy" id="1451"/>
    <lineage>
        <taxon>Bacteria</taxon>
        <taxon>Bacillati</taxon>
        <taxon>Bacillota</taxon>
        <taxon>Bacilli</taxon>
        <taxon>Bacillales</taxon>
        <taxon>Paenibacillaceae</taxon>
        <taxon>Paenibacillus</taxon>
    </lineage>
</organism>
<reference evidence="1" key="1">
    <citation type="submission" date="2023-07" db="EMBL/GenBank/DDBJ databases">
        <title>Sorghum-associated microbial communities from plants grown in Nebraska, USA.</title>
        <authorList>
            <person name="Schachtman D."/>
        </authorList>
    </citation>
    <scope>NUCLEOTIDE SEQUENCE</scope>
    <source>
        <strain evidence="1">BE80</strain>
    </source>
</reference>
<protein>
    <submittedName>
        <fullName evidence="1">mRNA-degrading endonuclease HigB of HigAB toxin-antitoxin module</fullName>
    </submittedName>
</protein>
<proteinExistence type="predicted"/>
<evidence type="ECO:0000313" key="1">
    <source>
        <dbReference type="EMBL" id="MDR6726055.1"/>
    </source>
</evidence>
<name>A0AAP5H6E7_PAEAM</name>
<dbReference type="RefSeq" id="WP_310143885.1">
    <property type="nucleotide sequence ID" value="NZ_JAVDTR010000015.1"/>
</dbReference>
<dbReference type="GO" id="GO:0004519">
    <property type="term" value="F:endonuclease activity"/>
    <property type="evidence" value="ECO:0007669"/>
    <property type="project" value="UniProtKB-KW"/>
</dbReference>
<dbReference type="AlphaFoldDB" id="A0AAP5H6E7"/>
<keyword evidence="1" id="KW-0540">Nuclease</keyword>
<evidence type="ECO:0000313" key="2">
    <source>
        <dbReference type="Proteomes" id="UP001254832"/>
    </source>
</evidence>
<keyword evidence="1" id="KW-0255">Endonuclease</keyword>
<dbReference type="EMBL" id="JAVDTR010000015">
    <property type="protein sequence ID" value="MDR6726055.1"/>
    <property type="molecule type" value="Genomic_DNA"/>
</dbReference>
<gene>
    <name evidence="1" type="ORF">J2W91_004561</name>
</gene>
<accession>A0AAP5H6E7</accession>
<dbReference type="Proteomes" id="UP001254832">
    <property type="component" value="Unassembled WGS sequence"/>
</dbReference>
<keyword evidence="1" id="KW-0378">Hydrolase</keyword>
<sequence length="455" mass="53979">MREQILKKERNLMINSRIIEEYPWLEKQLLANEKVSIEQIDEEHKNSFRYVVPYILKQCGEEWKGDESVLNPIEDLGDKRRPCSLCGTPNKYIYYIENRMNGIKLNVGRDCVEEFVDIKLISEGMSRNKLIKRAQELRRMNEINEKFPGIQNEIDAWLLKVEKYPIVIPNYIKDPYNHKVRTISGIYNDYLKGKGKKDEIVFSQIEEFIQKEHIFIEQFEDYINKNSDNPFIATRKMIRWLEDRKEPEIIDFLNDAGKITLVSVSRVWEKEYFEKQYNQITILFSTLGLNVLRFDDDNNHIVFAVGTNKINLILPYEKFLSFFGPLLIGENPFAAFNLQNVIKVSKEEDFMSIYHFVDQFRKSIKNWGIGLRETDSSIDQSIVYIKEKKSKLYVQVRVQELFKYAKGIVFGLGKPTRYDLEQFITQVPGKRYTKEEIRELNNIVRNMERKPLKIN</sequence>
<comment type="caution">
    <text evidence="1">The sequence shown here is derived from an EMBL/GenBank/DDBJ whole genome shotgun (WGS) entry which is preliminary data.</text>
</comment>